<feature type="active site" evidence="4">
    <location>
        <position position="17"/>
    </location>
</feature>
<dbReference type="PROSITE" id="PS51160">
    <property type="entry name" value="ACYLPHOSPHATASE_3"/>
    <property type="match status" value="1"/>
</dbReference>
<evidence type="ECO:0000256" key="4">
    <source>
        <dbReference type="PROSITE-ProRule" id="PRU00520"/>
    </source>
</evidence>
<protein>
    <recommendedName>
        <fullName evidence="2 4">Acylphosphatase</fullName>
        <ecNumber evidence="2 4">3.6.1.7</ecNumber>
    </recommendedName>
</protein>
<evidence type="ECO:0000313" key="9">
    <source>
        <dbReference type="Proteomes" id="UP001165089"/>
    </source>
</evidence>
<dbReference type="InterPro" id="IPR020456">
    <property type="entry name" value="Acylphosphatase"/>
</dbReference>
<accession>A0ABQ5Q934</accession>
<dbReference type="InterPro" id="IPR036046">
    <property type="entry name" value="Acylphosphatase-like_dom_sf"/>
</dbReference>
<organism evidence="8 9">
    <name type="scientific">Geothrix rubra</name>
    <dbReference type="NCBI Taxonomy" id="2927977"/>
    <lineage>
        <taxon>Bacteria</taxon>
        <taxon>Pseudomonadati</taxon>
        <taxon>Acidobacteriota</taxon>
        <taxon>Holophagae</taxon>
        <taxon>Holophagales</taxon>
        <taxon>Holophagaceae</taxon>
        <taxon>Geothrix</taxon>
    </lineage>
</organism>
<gene>
    <name evidence="8" type="primary">acyP</name>
    <name evidence="8" type="ORF">GETHPA_24510</name>
</gene>
<dbReference type="PANTHER" id="PTHR47268:SF4">
    <property type="entry name" value="ACYLPHOSPHATASE"/>
    <property type="match status" value="1"/>
</dbReference>
<keyword evidence="9" id="KW-1185">Reference proteome</keyword>
<evidence type="ECO:0000313" key="8">
    <source>
        <dbReference type="EMBL" id="GLH70918.1"/>
    </source>
</evidence>
<evidence type="ECO:0000256" key="2">
    <source>
        <dbReference type="ARBA" id="ARBA00012150"/>
    </source>
</evidence>
<evidence type="ECO:0000256" key="3">
    <source>
        <dbReference type="ARBA" id="ARBA00047645"/>
    </source>
</evidence>
<feature type="domain" description="Acylphosphatase-like" evidence="7">
    <location>
        <begin position="2"/>
        <end position="90"/>
    </location>
</feature>
<evidence type="ECO:0000256" key="5">
    <source>
        <dbReference type="RuleBase" id="RU000553"/>
    </source>
</evidence>
<dbReference type="PANTHER" id="PTHR47268">
    <property type="entry name" value="ACYLPHOSPHATASE"/>
    <property type="match status" value="1"/>
</dbReference>
<dbReference type="Pfam" id="PF00708">
    <property type="entry name" value="Acylphosphatase"/>
    <property type="match status" value="1"/>
</dbReference>
<proteinExistence type="inferred from homology"/>
<dbReference type="EMBL" id="BSDD01000005">
    <property type="protein sequence ID" value="GLH70918.1"/>
    <property type="molecule type" value="Genomic_DNA"/>
</dbReference>
<comment type="similarity">
    <text evidence="1 6">Belongs to the acylphosphatase family.</text>
</comment>
<reference evidence="8 9" key="1">
    <citation type="journal article" date="2023" name="Antonie Van Leeuwenhoek">
        <title>Mesoterricola silvestris gen. nov., sp. nov., Mesoterricola sediminis sp. nov., Geothrix oryzae sp. nov., Geothrix edaphica sp. nov., Geothrix rubra sp. nov., and Geothrix limicola sp. nov., six novel members of Acidobacteriota isolated from soils.</title>
        <authorList>
            <person name="Itoh H."/>
            <person name="Sugisawa Y."/>
            <person name="Mise K."/>
            <person name="Xu Z."/>
            <person name="Kuniyasu M."/>
            <person name="Ushijima N."/>
            <person name="Kawano K."/>
            <person name="Kobayashi E."/>
            <person name="Shiratori Y."/>
            <person name="Masuda Y."/>
            <person name="Senoo K."/>
        </authorList>
    </citation>
    <scope>NUCLEOTIDE SEQUENCE [LARGE SCALE GENOMIC DNA]</scope>
    <source>
        <strain evidence="8 9">Red803</strain>
    </source>
</reference>
<dbReference type="PROSITE" id="PS00150">
    <property type="entry name" value="ACYLPHOSPHATASE_1"/>
    <property type="match status" value="1"/>
</dbReference>
<dbReference type="PRINTS" id="PR00112">
    <property type="entry name" value="ACYLPHPHTASE"/>
</dbReference>
<dbReference type="InterPro" id="IPR001792">
    <property type="entry name" value="Acylphosphatase-like_dom"/>
</dbReference>
<evidence type="ECO:0000256" key="6">
    <source>
        <dbReference type="RuleBase" id="RU004168"/>
    </source>
</evidence>
<evidence type="ECO:0000256" key="1">
    <source>
        <dbReference type="ARBA" id="ARBA00005614"/>
    </source>
</evidence>
<comment type="catalytic activity">
    <reaction evidence="3 4 5">
        <text>an acyl phosphate + H2O = a carboxylate + phosphate + H(+)</text>
        <dbReference type="Rhea" id="RHEA:14965"/>
        <dbReference type="ChEBI" id="CHEBI:15377"/>
        <dbReference type="ChEBI" id="CHEBI:15378"/>
        <dbReference type="ChEBI" id="CHEBI:29067"/>
        <dbReference type="ChEBI" id="CHEBI:43474"/>
        <dbReference type="ChEBI" id="CHEBI:59918"/>
        <dbReference type="EC" id="3.6.1.7"/>
    </reaction>
</comment>
<dbReference type="Proteomes" id="UP001165089">
    <property type="component" value="Unassembled WGS sequence"/>
</dbReference>
<sequence>MRVAFRVRGLVQGVGFRRFAEREAHALGLEGWVRNDPDGAVSGEAEGPEADLAAFRARLAEGPAFGRVEHLDWRALGVGSSLPRPFEIRR</sequence>
<dbReference type="RefSeq" id="WP_285726645.1">
    <property type="nucleotide sequence ID" value="NZ_BSDD01000005.1"/>
</dbReference>
<dbReference type="Gene3D" id="3.30.70.100">
    <property type="match status" value="1"/>
</dbReference>
<comment type="caution">
    <text evidence="8">The sequence shown here is derived from an EMBL/GenBank/DDBJ whole genome shotgun (WGS) entry which is preliminary data.</text>
</comment>
<dbReference type="PROSITE" id="PS00151">
    <property type="entry name" value="ACYLPHOSPHATASE_2"/>
    <property type="match status" value="1"/>
</dbReference>
<dbReference type="InterPro" id="IPR017968">
    <property type="entry name" value="Acylphosphatase_CS"/>
</dbReference>
<evidence type="ECO:0000259" key="7">
    <source>
        <dbReference type="PROSITE" id="PS51160"/>
    </source>
</evidence>
<dbReference type="SUPFAM" id="SSF54975">
    <property type="entry name" value="Acylphosphatase/BLUF domain-like"/>
    <property type="match status" value="1"/>
</dbReference>
<name>A0ABQ5Q934_9BACT</name>
<keyword evidence="4 5" id="KW-0378">Hydrolase</keyword>
<dbReference type="EC" id="3.6.1.7" evidence="2 4"/>
<feature type="active site" evidence="4">
    <location>
        <position position="35"/>
    </location>
</feature>